<proteinExistence type="predicted"/>
<evidence type="ECO:0008006" key="4">
    <source>
        <dbReference type="Google" id="ProtNLM"/>
    </source>
</evidence>
<gene>
    <name evidence="2" type="ORF">GCM10007923_42310</name>
</gene>
<feature type="region of interest" description="Disordered" evidence="1">
    <location>
        <begin position="70"/>
        <end position="92"/>
    </location>
</feature>
<sequence length="167" mass="18079">MFGMTVFESVLERLKAEARQAAGEEAEDEAPDDDVQAEVRGLPSGFAGLGTGGAFVSGSQAAAAYLDLYEEPAPVEPEQPAPAEPPPPPPHLLRIAPEEVASDLGLDGRESVDELLARRRGFARENHPDRAPEELRANATLRMKIANMLIDETIRRINVERSLGLSR</sequence>
<organism evidence="2 3">
    <name type="scientific">Shinella yambaruensis</name>
    <dbReference type="NCBI Taxonomy" id="415996"/>
    <lineage>
        <taxon>Bacteria</taxon>
        <taxon>Pseudomonadati</taxon>
        <taxon>Pseudomonadota</taxon>
        <taxon>Alphaproteobacteria</taxon>
        <taxon>Hyphomicrobiales</taxon>
        <taxon>Rhizobiaceae</taxon>
        <taxon>Shinella</taxon>
    </lineage>
</organism>
<dbReference type="Proteomes" id="UP001156702">
    <property type="component" value="Unassembled WGS sequence"/>
</dbReference>
<name>A0ABQ5ZLR8_9HYPH</name>
<feature type="compositionally biased region" description="Acidic residues" evidence="1">
    <location>
        <begin position="24"/>
        <end position="36"/>
    </location>
</feature>
<evidence type="ECO:0000313" key="3">
    <source>
        <dbReference type="Proteomes" id="UP001156702"/>
    </source>
</evidence>
<evidence type="ECO:0000256" key="1">
    <source>
        <dbReference type="SAM" id="MobiDB-lite"/>
    </source>
</evidence>
<feature type="compositionally biased region" description="Pro residues" evidence="1">
    <location>
        <begin position="74"/>
        <end position="91"/>
    </location>
</feature>
<comment type="caution">
    <text evidence="2">The sequence shown here is derived from an EMBL/GenBank/DDBJ whole genome shotgun (WGS) entry which is preliminary data.</text>
</comment>
<dbReference type="EMBL" id="BSOP01000036">
    <property type="protein sequence ID" value="GLR53016.1"/>
    <property type="molecule type" value="Genomic_DNA"/>
</dbReference>
<feature type="region of interest" description="Disordered" evidence="1">
    <location>
        <begin position="16"/>
        <end position="37"/>
    </location>
</feature>
<protein>
    <recommendedName>
        <fullName evidence="4">J domain-containing protein</fullName>
    </recommendedName>
</protein>
<evidence type="ECO:0000313" key="2">
    <source>
        <dbReference type="EMBL" id="GLR53016.1"/>
    </source>
</evidence>
<accession>A0ABQ5ZLR8</accession>
<keyword evidence="3" id="KW-1185">Reference proteome</keyword>
<reference evidence="3" key="1">
    <citation type="journal article" date="2019" name="Int. J. Syst. Evol. Microbiol.">
        <title>The Global Catalogue of Microorganisms (GCM) 10K type strain sequencing project: providing services to taxonomists for standard genome sequencing and annotation.</title>
        <authorList>
            <consortium name="The Broad Institute Genomics Platform"/>
            <consortium name="The Broad Institute Genome Sequencing Center for Infectious Disease"/>
            <person name="Wu L."/>
            <person name="Ma J."/>
        </authorList>
    </citation>
    <scope>NUCLEOTIDE SEQUENCE [LARGE SCALE GENOMIC DNA]</scope>
    <source>
        <strain evidence="3">NBRC 102122</strain>
    </source>
</reference>
<dbReference type="RefSeq" id="WP_244767129.1">
    <property type="nucleotide sequence ID" value="NZ_BSOP01000036.1"/>
</dbReference>